<keyword evidence="1" id="KW-0812">Transmembrane</keyword>
<reference evidence="2" key="1">
    <citation type="submission" date="2022-06" db="EMBL/GenBank/DDBJ databases">
        <title>Draft genome sequences of Leminorella grimontii str. JCM5902.</title>
        <authorList>
            <person name="Wakabayashi Y."/>
            <person name="Kojima K."/>
        </authorList>
    </citation>
    <scope>NUCLEOTIDE SEQUENCE</scope>
    <source>
        <strain evidence="2">JCM 5902</strain>
    </source>
</reference>
<accession>A0AAV5N0I7</accession>
<comment type="caution">
    <text evidence="2">The sequence shown here is derived from an EMBL/GenBank/DDBJ whole genome shotgun (WGS) entry which is preliminary data.</text>
</comment>
<dbReference type="RefSeq" id="WP_027273589.1">
    <property type="nucleotide sequence ID" value="NZ_BRLH01000003.1"/>
</dbReference>
<gene>
    <name evidence="2" type="ORF">SOASR030_17300</name>
</gene>
<evidence type="ECO:0000256" key="1">
    <source>
        <dbReference type="SAM" id="Phobius"/>
    </source>
</evidence>
<protein>
    <recommendedName>
        <fullName evidence="4">DUF2931 family protein</fullName>
    </recommendedName>
</protein>
<keyword evidence="3" id="KW-1185">Reference proteome</keyword>
<proteinExistence type="predicted"/>
<sequence length="253" mass="28741">MKKFTLLNVAYLLLAIVVAWWLIWRFYPPAPIAAWTFYGKDGREVRGYTYPPALDSVTGMLEDRPEIPGGNGVLLSLWPDVKQCILTVKAKSGEIRIARFSESRPFNVQIEYIDSSGAQTYLRAMPGSGVYFWHYPDPARPGDTIGWRADNIMGRAIPIRYRNDALIDGTRYTLQNGGRWLYQKYRDGKVVNSQELEELPSIPAAGENDPLMPQAERWLDATLEKFSHELAIPIVNGWLETDSNPCQQIDDET</sequence>
<keyword evidence="1" id="KW-0472">Membrane</keyword>
<keyword evidence="1" id="KW-1133">Transmembrane helix</keyword>
<dbReference type="EMBL" id="BRLH01000003">
    <property type="protein sequence ID" value="GKX55618.1"/>
    <property type="molecule type" value="Genomic_DNA"/>
</dbReference>
<feature type="transmembrane region" description="Helical" evidence="1">
    <location>
        <begin position="7"/>
        <end position="27"/>
    </location>
</feature>
<name>A0AAV5N0I7_9GAMM</name>
<evidence type="ECO:0000313" key="2">
    <source>
        <dbReference type="EMBL" id="GKX55618.1"/>
    </source>
</evidence>
<dbReference type="Proteomes" id="UP001058124">
    <property type="component" value="Unassembled WGS sequence"/>
</dbReference>
<dbReference type="AlphaFoldDB" id="A0AAV5N0I7"/>
<evidence type="ECO:0008006" key="4">
    <source>
        <dbReference type="Google" id="ProtNLM"/>
    </source>
</evidence>
<organism evidence="2 3">
    <name type="scientific">Leminorella grimontii</name>
    <dbReference type="NCBI Taxonomy" id="82981"/>
    <lineage>
        <taxon>Bacteria</taxon>
        <taxon>Pseudomonadati</taxon>
        <taxon>Pseudomonadota</taxon>
        <taxon>Gammaproteobacteria</taxon>
        <taxon>Enterobacterales</taxon>
        <taxon>Budviciaceae</taxon>
        <taxon>Leminorella</taxon>
    </lineage>
</organism>
<evidence type="ECO:0000313" key="3">
    <source>
        <dbReference type="Proteomes" id="UP001058124"/>
    </source>
</evidence>